<protein>
    <submittedName>
        <fullName evidence="2">Uncharacterized protein</fullName>
    </submittedName>
</protein>
<reference evidence="2 3" key="1">
    <citation type="submission" date="2019-07" db="EMBL/GenBank/DDBJ databases">
        <title>Full genome sequence of Luteimonas sp. Gr-4.</title>
        <authorList>
            <person name="Im W.-T."/>
        </authorList>
    </citation>
    <scope>NUCLEOTIDE SEQUENCE [LARGE SCALE GENOMIC DNA]</scope>
    <source>
        <strain evidence="2 3">Gr-4</strain>
    </source>
</reference>
<feature type="compositionally biased region" description="Low complexity" evidence="1">
    <location>
        <begin position="131"/>
        <end position="141"/>
    </location>
</feature>
<organism evidence="2 3">
    <name type="scientific">Luteimonas granuli</name>
    <dbReference type="NCBI Taxonomy" id="1176533"/>
    <lineage>
        <taxon>Bacteria</taxon>
        <taxon>Pseudomonadati</taxon>
        <taxon>Pseudomonadota</taxon>
        <taxon>Gammaproteobacteria</taxon>
        <taxon>Lysobacterales</taxon>
        <taxon>Lysobacteraceae</taxon>
        <taxon>Luteimonas</taxon>
    </lineage>
</organism>
<evidence type="ECO:0000313" key="2">
    <source>
        <dbReference type="EMBL" id="QDW65983.1"/>
    </source>
</evidence>
<dbReference type="Proteomes" id="UP000316584">
    <property type="component" value="Chromosome"/>
</dbReference>
<dbReference type="KEGG" id="lug:FPZ22_02985"/>
<feature type="compositionally biased region" description="Low complexity" evidence="1">
    <location>
        <begin position="84"/>
        <end position="104"/>
    </location>
</feature>
<dbReference type="EMBL" id="CP042218">
    <property type="protein sequence ID" value="QDW65983.1"/>
    <property type="molecule type" value="Genomic_DNA"/>
</dbReference>
<feature type="compositionally biased region" description="Basic residues" evidence="1">
    <location>
        <begin position="142"/>
        <end position="151"/>
    </location>
</feature>
<accession>A0A518N237</accession>
<evidence type="ECO:0000313" key="3">
    <source>
        <dbReference type="Proteomes" id="UP000316584"/>
    </source>
</evidence>
<evidence type="ECO:0000256" key="1">
    <source>
        <dbReference type="SAM" id="MobiDB-lite"/>
    </source>
</evidence>
<name>A0A518N237_9GAMM</name>
<feature type="region of interest" description="Disordered" evidence="1">
    <location>
        <begin position="71"/>
        <end position="151"/>
    </location>
</feature>
<sequence>MSRPDVPDAATARRMLALLREDELDAAIEAGLTRFEPLDALDDADNQTLAGARDRLLAAWAARDRHRTRAARLQRNADERVRAARPARPQALAGTTAGSAGTDTETVDVDADTPPATDSAGMHPVPPRPALPATAAAALARARARASGKSP</sequence>
<dbReference type="RefSeq" id="WP_144890136.1">
    <property type="nucleotide sequence ID" value="NZ_CP042218.1"/>
</dbReference>
<proteinExistence type="predicted"/>
<keyword evidence="3" id="KW-1185">Reference proteome</keyword>
<dbReference type="AlphaFoldDB" id="A0A518N237"/>
<gene>
    <name evidence="2" type="ORF">FPZ22_02985</name>
</gene>